<dbReference type="PATRIC" id="fig|266128.3.peg.2278"/>
<feature type="chain" id="PRO_5006392891" evidence="5">
    <location>
        <begin position="23"/>
        <end position="185"/>
    </location>
</feature>
<dbReference type="SMART" id="SM00248">
    <property type="entry name" value="ANK"/>
    <property type="match status" value="4"/>
</dbReference>
<dbReference type="OrthoDB" id="307920at2"/>
<evidence type="ECO:0000256" key="2">
    <source>
        <dbReference type="ARBA" id="ARBA00023043"/>
    </source>
</evidence>
<keyword evidence="7" id="KW-1185">Reference proteome</keyword>
<evidence type="ECO:0000256" key="5">
    <source>
        <dbReference type="SAM" id="SignalP"/>
    </source>
</evidence>
<keyword evidence="1" id="KW-0677">Repeat</keyword>
<feature type="repeat" description="ANK" evidence="3">
    <location>
        <begin position="136"/>
        <end position="168"/>
    </location>
</feature>
<comment type="caution">
    <text evidence="6">The sequence shown here is derived from an EMBL/GenBank/DDBJ whole genome shotgun (WGS) entry which is preliminary data.</text>
</comment>
<evidence type="ECO:0000313" key="6">
    <source>
        <dbReference type="EMBL" id="KRG59557.1"/>
    </source>
</evidence>
<dbReference type="Pfam" id="PF00023">
    <property type="entry name" value="Ank"/>
    <property type="match status" value="1"/>
</dbReference>
<evidence type="ECO:0000256" key="4">
    <source>
        <dbReference type="SAM" id="MobiDB-lite"/>
    </source>
</evidence>
<protein>
    <submittedName>
        <fullName evidence="6">Ankyrin</fullName>
    </submittedName>
</protein>
<dbReference type="Gene3D" id="1.25.40.20">
    <property type="entry name" value="Ankyrin repeat-containing domain"/>
    <property type="match status" value="1"/>
</dbReference>
<dbReference type="AlphaFoldDB" id="A0A0R0BR02"/>
<feature type="repeat" description="ANK" evidence="3">
    <location>
        <begin position="70"/>
        <end position="102"/>
    </location>
</feature>
<dbReference type="InterPro" id="IPR036770">
    <property type="entry name" value="Ankyrin_rpt-contain_sf"/>
</dbReference>
<dbReference type="EMBL" id="LDJH01000006">
    <property type="protein sequence ID" value="KRG59557.1"/>
    <property type="molecule type" value="Genomic_DNA"/>
</dbReference>
<dbReference type="Pfam" id="PF12796">
    <property type="entry name" value="Ank_2"/>
    <property type="match status" value="1"/>
</dbReference>
<dbReference type="STRING" id="266128.ABB25_03080"/>
<sequence>MRRFTALCLALLLGLAGTGAQAAAAGYAVAPADIKSQLDAYLFDAARRGDTAMLAEFIRSGYDLDRADGKGYTALILAAYNGRKDAVSQLLAAGANPCAEDRRGNTALLGAIFKGEVVIARQLMAADCAPNQRNHAGQTPAMYAALFQRAEILEDLRRRGADMQARDAAGNSVQSLARGEFAPQR</sequence>
<dbReference type="RefSeq" id="WP_057663558.1">
    <property type="nucleotide sequence ID" value="NZ_LDJH01000006.1"/>
</dbReference>
<organism evidence="6 7">
    <name type="scientific">Stenotrophomonas koreensis</name>
    <dbReference type="NCBI Taxonomy" id="266128"/>
    <lineage>
        <taxon>Bacteria</taxon>
        <taxon>Pseudomonadati</taxon>
        <taxon>Pseudomonadota</taxon>
        <taxon>Gammaproteobacteria</taxon>
        <taxon>Lysobacterales</taxon>
        <taxon>Lysobacteraceae</taxon>
        <taxon>Stenotrophomonas</taxon>
    </lineage>
</organism>
<dbReference type="PANTHER" id="PTHR24126:SF14">
    <property type="entry name" value="ANK_REP_REGION DOMAIN-CONTAINING PROTEIN"/>
    <property type="match status" value="1"/>
</dbReference>
<keyword evidence="5" id="KW-0732">Signal</keyword>
<gene>
    <name evidence="6" type="ORF">ABB25_03080</name>
</gene>
<evidence type="ECO:0000256" key="3">
    <source>
        <dbReference type="PROSITE-ProRule" id="PRU00023"/>
    </source>
</evidence>
<dbReference type="PROSITE" id="PS50088">
    <property type="entry name" value="ANK_REPEAT"/>
    <property type="match status" value="2"/>
</dbReference>
<name>A0A0R0BR02_9GAMM</name>
<dbReference type="PANTHER" id="PTHR24126">
    <property type="entry name" value="ANKYRIN REPEAT, PH AND SEC7 DOMAIN CONTAINING PROTEIN SECG-RELATED"/>
    <property type="match status" value="1"/>
</dbReference>
<proteinExistence type="predicted"/>
<accession>A0A0R0BR02</accession>
<dbReference type="InterPro" id="IPR002110">
    <property type="entry name" value="Ankyrin_rpt"/>
</dbReference>
<evidence type="ECO:0000313" key="7">
    <source>
        <dbReference type="Proteomes" id="UP000051254"/>
    </source>
</evidence>
<dbReference type="Proteomes" id="UP000051254">
    <property type="component" value="Unassembled WGS sequence"/>
</dbReference>
<dbReference type="PROSITE" id="PS50297">
    <property type="entry name" value="ANK_REP_REGION"/>
    <property type="match status" value="2"/>
</dbReference>
<keyword evidence="2 3" id="KW-0040">ANK repeat</keyword>
<reference evidence="6 7" key="1">
    <citation type="submission" date="2015-05" db="EMBL/GenBank/DDBJ databases">
        <title>Genome sequencing and analysis of members of genus Stenotrophomonas.</title>
        <authorList>
            <person name="Patil P.P."/>
            <person name="Midha S."/>
            <person name="Patil P.B."/>
        </authorList>
    </citation>
    <scope>NUCLEOTIDE SEQUENCE [LARGE SCALE GENOMIC DNA]</scope>
    <source>
        <strain evidence="6 7">DSM 17805</strain>
    </source>
</reference>
<feature type="signal peptide" evidence="5">
    <location>
        <begin position="1"/>
        <end position="22"/>
    </location>
</feature>
<feature type="region of interest" description="Disordered" evidence="4">
    <location>
        <begin position="163"/>
        <end position="185"/>
    </location>
</feature>
<evidence type="ECO:0000256" key="1">
    <source>
        <dbReference type="ARBA" id="ARBA00022737"/>
    </source>
</evidence>
<dbReference type="SUPFAM" id="SSF48403">
    <property type="entry name" value="Ankyrin repeat"/>
    <property type="match status" value="1"/>
</dbReference>